<feature type="compositionally biased region" description="Low complexity" evidence="9">
    <location>
        <begin position="14"/>
        <end position="39"/>
    </location>
</feature>
<dbReference type="GO" id="GO:0006741">
    <property type="term" value="P:NADP+ biosynthetic process"/>
    <property type="evidence" value="ECO:0007669"/>
    <property type="project" value="InterPro"/>
</dbReference>
<dbReference type="PROSITE" id="PS00108">
    <property type="entry name" value="PROTEIN_KINASE_ST"/>
    <property type="match status" value="1"/>
</dbReference>
<feature type="compositionally biased region" description="Polar residues" evidence="9">
    <location>
        <begin position="765"/>
        <end position="778"/>
    </location>
</feature>
<feature type="region of interest" description="Disordered" evidence="9">
    <location>
        <begin position="1"/>
        <end position="73"/>
    </location>
</feature>
<evidence type="ECO:0000256" key="2">
    <source>
        <dbReference type="ARBA" id="ARBA00022679"/>
    </source>
</evidence>
<keyword evidence="2" id="KW-0808">Transferase</keyword>
<dbReference type="PANTHER" id="PTHR20275:SF0">
    <property type="entry name" value="NAD KINASE"/>
    <property type="match status" value="1"/>
</dbReference>
<feature type="domain" description="Protein kinase" evidence="10">
    <location>
        <begin position="785"/>
        <end position="1106"/>
    </location>
</feature>
<keyword evidence="5 8" id="KW-0067">ATP-binding</keyword>
<evidence type="ECO:0000256" key="4">
    <source>
        <dbReference type="ARBA" id="ARBA00022777"/>
    </source>
</evidence>
<feature type="region of interest" description="Disordered" evidence="9">
    <location>
        <begin position="881"/>
        <end position="928"/>
    </location>
</feature>
<dbReference type="PROSITE" id="PS00107">
    <property type="entry name" value="PROTEIN_KINASE_ATP"/>
    <property type="match status" value="1"/>
</dbReference>
<dbReference type="Gene3D" id="3.40.50.10330">
    <property type="entry name" value="Probable inorganic polyphosphate/atp-NAD kinase, domain 1"/>
    <property type="match status" value="1"/>
</dbReference>
<dbReference type="PANTHER" id="PTHR20275">
    <property type="entry name" value="NAD KINASE"/>
    <property type="match status" value="1"/>
</dbReference>
<reference evidence="11 12" key="3">
    <citation type="journal article" date="2015" name="Genome Announc.">
        <title>Draft Genome Sequence of the Archiascomycetous Yeast Saitoella complicata.</title>
        <authorList>
            <person name="Yamauchi K."/>
            <person name="Kondo S."/>
            <person name="Hamamoto M."/>
            <person name="Takahashi Y."/>
            <person name="Ogura Y."/>
            <person name="Hayashi T."/>
            <person name="Nishida H."/>
        </authorList>
    </citation>
    <scope>NUCLEOTIDE SEQUENCE [LARGE SCALE GENOMIC DNA]</scope>
    <source>
        <strain evidence="11 12">NRRL Y-17804</strain>
    </source>
</reference>
<dbReference type="InterPro" id="IPR011009">
    <property type="entry name" value="Kinase-like_dom_sf"/>
</dbReference>
<dbReference type="Gene3D" id="3.30.200.20">
    <property type="entry name" value="Phosphorylase Kinase, domain 1"/>
    <property type="match status" value="1"/>
</dbReference>
<dbReference type="EMBL" id="BACD03000066">
    <property type="protein sequence ID" value="GAO52366.1"/>
    <property type="molecule type" value="Genomic_DNA"/>
</dbReference>
<reference evidence="11 12" key="1">
    <citation type="journal article" date="2011" name="J. Gen. Appl. Microbiol.">
        <title>Draft genome sequencing of the enigmatic yeast Saitoella complicata.</title>
        <authorList>
            <person name="Nishida H."/>
            <person name="Hamamoto M."/>
            <person name="Sugiyama J."/>
        </authorList>
    </citation>
    <scope>NUCLEOTIDE SEQUENCE [LARGE SCALE GENOMIC DNA]</scope>
    <source>
        <strain evidence="11 12">NRRL Y-17804</strain>
    </source>
</reference>
<keyword evidence="3 8" id="KW-0547">Nucleotide-binding</keyword>
<feature type="region of interest" description="Disordered" evidence="9">
    <location>
        <begin position="684"/>
        <end position="779"/>
    </location>
</feature>
<feature type="compositionally biased region" description="Polar residues" evidence="9">
    <location>
        <begin position="706"/>
        <end position="715"/>
    </location>
</feature>
<evidence type="ECO:0000256" key="9">
    <source>
        <dbReference type="SAM" id="MobiDB-lite"/>
    </source>
</evidence>
<dbReference type="Pfam" id="PF00069">
    <property type="entry name" value="Pkinase"/>
    <property type="match status" value="2"/>
</dbReference>
<dbReference type="SUPFAM" id="SSF56112">
    <property type="entry name" value="Protein kinase-like (PK-like)"/>
    <property type="match status" value="1"/>
</dbReference>
<evidence type="ECO:0000256" key="1">
    <source>
        <dbReference type="ARBA" id="ARBA00010995"/>
    </source>
</evidence>
<reference evidence="11 12" key="2">
    <citation type="journal article" date="2014" name="J. Gen. Appl. Microbiol.">
        <title>The early diverging ascomycetous budding yeast Saitoella complicata has three histone deacetylases belonging to the Clr6, Hos2, and Rpd3 lineages.</title>
        <authorList>
            <person name="Nishida H."/>
            <person name="Matsumoto T."/>
            <person name="Kondo S."/>
            <person name="Hamamoto M."/>
            <person name="Yoshikawa H."/>
        </authorList>
    </citation>
    <scope>NUCLEOTIDE SEQUENCE [LARGE SCALE GENOMIC DNA]</scope>
    <source>
        <strain evidence="11 12">NRRL Y-17804</strain>
    </source>
</reference>
<dbReference type="InterPro" id="IPR002504">
    <property type="entry name" value="NADK"/>
</dbReference>
<dbReference type="Pfam" id="PF01513">
    <property type="entry name" value="NAD_kinase"/>
    <property type="match status" value="1"/>
</dbReference>
<protein>
    <recommendedName>
        <fullName evidence="10">Protein kinase domain-containing protein</fullName>
    </recommendedName>
</protein>
<dbReference type="AlphaFoldDB" id="A0A0E9NRS6"/>
<dbReference type="Pfam" id="PF20143">
    <property type="entry name" value="NAD_kinase_C"/>
    <property type="match status" value="1"/>
</dbReference>
<evidence type="ECO:0000256" key="5">
    <source>
        <dbReference type="ARBA" id="ARBA00022840"/>
    </source>
</evidence>
<dbReference type="PROSITE" id="PS50011">
    <property type="entry name" value="PROTEIN_KINASE_DOM"/>
    <property type="match status" value="1"/>
</dbReference>
<dbReference type="STRING" id="698492.A0A0E9NRS6"/>
<dbReference type="Proteomes" id="UP000033140">
    <property type="component" value="Unassembled WGS sequence"/>
</dbReference>
<dbReference type="Gene3D" id="2.60.200.30">
    <property type="entry name" value="Probable inorganic polyphosphate/atp-NAD kinase, domain 2"/>
    <property type="match status" value="1"/>
</dbReference>
<gene>
    <name evidence="11" type="ORF">G7K_6444-t1</name>
</gene>
<proteinExistence type="inferred from homology"/>
<keyword evidence="4" id="KW-0418">Kinase</keyword>
<keyword evidence="12" id="KW-1185">Reference proteome</keyword>
<dbReference type="GO" id="GO:0003951">
    <property type="term" value="F:NAD+ kinase activity"/>
    <property type="evidence" value="ECO:0007669"/>
    <property type="project" value="InterPro"/>
</dbReference>
<dbReference type="InterPro" id="IPR017438">
    <property type="entry name" value="ATP-NAD_kinase_N"/>
</dbReference>
<accession>A0A0E9NRS6</accession>
<dbReference type="GO" id="GO:0004672">
    <property type="term" value="F:protein kinase activity"/>
    <property type="evidence" value="ECO:0007669"/>
    <property type="project" value="InterPro"/>
</dbReference>
<name>A0A0E9NRS6_SAICN</name>
<dbReference type="GO" id="GO:0019674">
    <property type="term" value="P:NAD+ metabolic process"/>
    <property type="evidence" value="ECO:0007669"/>
    <property type="project" value="InterPro"/>
</dbReference>
<dbReference type="InterPro" id="IPR016064">
    <property type="entry name" value="NAD/diacylglycerol_kinase_sf"/>
</dbReference>
<evidence type="ECO:0000259" key="10">
    <source>
        <dbReference type="PROSITE" id="PS50011"/>
    </source>
</evidence>
<dbReference type="FunFam" id="2.60.200.30:FF:000009">
    <property type="entry name" value="Poly(P)/ATP NAD kinase"/>
    <property type="match status" value="1"/>
</dbReference>
<feature type="compositionally biased region" description="Polar residues" evidence="9">
    <location>
        <begin position="1"/>
        <end position="10"/>
    </location>
</feature>
<evidence type="ECO:0000313" key="11">
    <source>
        <dbReference type="EMBL" id="GAO52366.1"/>
    </source>
</evidence>
<dbReference type="HAMAP" id="MF_00361">
    <property type="entry name" value="NAD_kinase"/>
    <property type="match status" value="1"/>
</dbReference>
<feature type="binding site" evidence="8">
    <location>
        <position position="814"/>
    </location>
    <ligand>
        <name>ATP</name>
        <dbReference type="ChEBI" id="CHEBI:30616"/>
    </ligand>
</feature>
<evidence type="ECO:0000256" key="8">
    <source>
        <dbReference type="PROSITE-ProRule" id="PRU10141"/>
    </source>
</evidence>
<keyword evidence="6" id="KW-0521">NADP</keyword>
<feature type="compositionally biased region" description="Polar residues" evidence="9">
    <location>
        <begin position="903"/>
        <end position="913"/>
    </location>
</feature>
<dbReference type="InterPro" id="IPR000719">
    <property type="entry name" value="Prot_kinase_dom"/>
</dbReference>
<comment type="caution">
    <text evidence="11">The sequence shown here is derived from an EMBL/GenBank/DDBJ whole genome shotgun (WGS) entry which is preliminary data.</text>
</comment>
<dbReference type="InterPro" id="IPR017441">
    <property type="entry name" value="Protein_kinase_ATP_BS"/>
</dbReference>
<evidence type="ECO:0000256" key="7">
    <source>
        <dbReference type="ARBA" id="ARBA00023027"/>
    </source>
</evidence>
<dbReference type="InterPro" id="IPR017437">
    <property type="entry name" value="ATP-NAD_kinase_PpnK-typ_C"/>
</dbReference>
<sequence length="1112" mass="123175">MFRYSYSSTDPNKKSITTSQPPISPSIIPKMSIKPPSIKTPDKDPAEHSSPLQLQSRTPGTSTGTGTGRLYRPRSINTFPAQTLAKCQLSAGLPKTAHPEDIILSALKSPCFTHPLFSPLLPCLETIVSPLLTAFKSGDRSFSSSAHLVETATSVRTISSSLSHTRIKTPMTNVMVITKPRDNALVGMTREVCEWLMMQRSPPSSGSGMKEGRGVRVWVDQQLEHSARFAVEGVRRRVGQRGGRGEVRFWEGGMCWDKPEMFDLVLTLGGDGTVLYSSWLFQRIVPPVLSFSLGSLGFLTPFGFEKYESILDDIFKNGIQVNLRMRFTCTIYRSGPNGDSTPEESSHQHEVLNEITIDRGPSPYLSNLHIYSGNTAKLLTIVQADGLILSTPTGSTAYSLSAGGSLVHPDISAILLTPICPHTLSFRPMLLPDTMSLRIHLPPHARSSAWCAFDGRGRTELQPGDSVLVEASRWPFPTVSVGGGEEEFVESVGRTLRWNVREGQKGFGGGGVGGKDGEEEFDIVAPSNQNTKTLSEECEGNAPRRNPLFHQRLHVNECTRRGMARNAAAEISHGIVLLHYICSCLRCLRRVSFVRHTEVSIVHSFYEAAVQHNTLSLFTDGIHPVPDSLSISFSFFYFDTQQKEHHHQLNQNHKMYHNNVYQQQQAGPAASLVAPITPLRPVLSTSKSELPPSPVSPLPRLGQLDVRTTPTNTNILKAPRLEFTPPPTPSTEKKEIGFRTQGSGAQLPISPPATPTLEQQQQQQNSSSTNPEDPSTFSPAFLASYTPTHLLGRGGFGFVMSCTQHRTSTPVAVKFINRAKIPKHAWINDRDLGMVPMEIHILSRVEHGGVVRALDFFEDERWFYLVMELVGSLWVPHPQEAASEKGKSGNSSWTAPSWPLRNPFSSSKKTTSATEDKSTLAPPARPQMVRRTSHDLFETIEQSPGGLTESQARHIMRQVIDTVAYLDNLNIVHRDIKDENIVCDDALNVKLIDFGSAIILPPTTKEGEGGARYTKFYGTMNFAAPEILQKRPYDPRKTEIWALGCLLYTCLVGEVPFPDPYSALDRTWRIPRKRVSRECLELLGGMLEREEGRRWGLGEVVGSKWWGAEVRK</sequence>
<dbReference type="Gene3D" id="1.10.510.10">
    <property type="entry name" value="Transferase(Phosphotransferase) domain 1"/>
    <property type="match status" value="1"/>
</dbReference>
<dbReference type="InterPro" id="IPR008271">
    <property type="entry name" value="Ser/Thr_kinase_AS"/>
</dbReference>
<dbReference type="SMART" id="SM00220">
    <property type="entry name" value="S_TKc"/>
    <property type="match status" value="1"/>
</dbReference>
<evidence type="ECO:0000256" key="3">
    <source>
        <dbReference type="ARBA" id="ARBA00022741"/>
    </source>
</evidence>
<dbReference type="GO" id="GO:0005524">
    <property type="term" value="F:ATP binding"/>
    <property type="evidence" value="ECO:0007669"/>
    <property type="project" value="UniProtKB-UniRule"/>
</dbReference>
<evidence type="ECO:0000256" key="6">
    <source>
        <dbReference type="ARBA" id="ARBA00022857"/>
    </source>
</evidence>
<dbReference type="SUPFAM" id="SSF111331">
    <property type="entry name" value="NAD kinase/diacylglycerol kinase-like"/>
    <property type="match status" value="1"/>
</dbReference>
<organism evidence="11 12">
    <name type="scientific">Saitoella complicata (strain BCRC 22490 / CBS 7301 / JCM 7358 / NBRC 10748 / NRRL Y-17804)</name>
    <dbReference type="NCBI Taxonomy" id="698492"/>
    <lineage>
        <taxon>Eukaryota</taxon>
        <taxon>Fungi</taxon>
        <taxon>Dikarya</taxon>
        <taxon>Ascomycota</taxon>
        <taxon>Taphrinomycotina</taxon>
        <taxon>Taphrinomycotina incertae sedis</taxon>
        <taxon>Saitoella</taxon>
    </lineage>
</organism>
<evidence type="ECO:0000313" key="12">
    <source>
        <dbReference type="Proteomes" id="UP000033140"/>
    </source>
</evidence>
<comment type="similarity">
    <text evidence="1">Belongs to the NAD kinase family.</text>
</comment>
<keyword evidence="7" id="KW-0520">NAD</keyword>